<dbReference type="eggNOG" id="ENOG50330W7">
    <property type="taxonomic scope" value="Bacteria"/>
</dbReference>
<sequence>MSKTPKAPKAPRHLRTWLHGGATALAAVASLVLLPFAASPAQAAPSAIPSGMTWTVLAKGTDGTIRVGADSATDAYNGDTAATATLPLLCLRVNGSAVPAGITPDFYAGWARGTVAATPPVLGKSLTSRAAADAICAQYYGADWREAEFHDGRYGANLEASGGWSFWAYGYVPEGTRFWTAINDQPANPWN</sequence>
<proteinExistence type="predicted"/>
<dbReference type="Proteomes" id="UP000281594">
    <property type="component" value="Unassembled WGS sequence"/>
</dbReference>
<evidence type="ECO:0000256" key="1">
    <source>
        <dbReference type="SAM" id="SignalP"/>
    </source>
</evidence>
<protein>
    <recommendedName>
        <fullName evidence="4">Flagellar hook-length control protein</fullName>
    </recommendedName>
</protein>
<feature type="signal peptide" evidence="1">
    <location>
        <begin position="1"/>
        <end position="43"/>
    </location>
</feature>
<evidence type="ECO:0000313" key="3">
    <source>
        <dbReference type="Proteomes" id="UP000281594"/>
    </source>
</evidence>
<dbReference type="STRING" id="1343740.M271_35755"/>
<keyword evidence="1" id="KW-0732">Signal</keyword>
<evidence type="ECO:0000313" key="2">
    <source>
        <dbReference type="EMBL" id="RLV78273.1"/>
    </source>
</evidence>
<comment type="caution">
    <text evidence="2">The sequence shown here is derived from an EMBL/GenBank/DDBJ whole genome shotgun (WGS) entry which is preliminary data.</text>
</comment>
<dbReference type="EMBL" id="QYCY01000001">
    <property type="protein sequence ID" value="RLV78273.1"/>
    <property type="molecule type" value="Genomic_DNA"/>
</dbReference>
<dbReference type="HOGENOM" id="CLU_094974_0_0_11"/>
<feature type="chain" id="PRO_5030003601" description="Flagellar hook-length control protein" evidence="1">
    <location>
        <begin position="44"/>
        <end position="191"/>
    </location>
</feature>
<name>A0A0A0NMX6_STRRN</name>
<reference evidence="2 3" key="1">
    <citation type="journal article" date="2018" name="J. Biol. Chem.">
        <title>Discovery of the actinoplanic acid pathway in Streptomyces rapamycinicus reveals a genetically conserved synergism with rapamycin.</title>
        <authorList>
            <person name="Mrak P."/>
            <person name="Krastel P."/>
            <person name="Pivk Lukancic P."/>
            <person name="Tao J."/>
            <person name="Pistorius D."/>
            <person name="Moore C.M."/>
        </authorList>
    </citation>
    <scope>NUCLEOTIDE SEQUENCE [LARGE SCALE GENOMIC DNA]</scope>
    <source>
        <strain evidence="2 3">NRRL 5491</strain>
    </source>
</reference>
<organism evidence="2 3">
    <name type="scientific">Streptomyces rapamycinicus (strain ATCC 29253 / DSM 41530 / NRRL 5491 / AYB-994)</name>
    <name type="common">Streptomyces hygroscopicus (strain ATCC 29253)</name>
    <dbReference type="NCBI Taxonomy" id="1343740"/>
    <lineage>
        <taxon>Bacteria</taxon>
        <taxon>Bacillati</taxon>
        <taxon>Actinomycetota</taxon>
        <taxon>Actinomycetes</taxon>
        <taxon>Kitasatosporales</taxon>
        <taxon>Streptomycetaceae</taxon>
        <taxon>Streptomyces</taxon>
        <taxon>Streptomyces violaceusniger group</taxon>
    </lineage>
</organism>
<dbReference type="AlphaFoldDB" id="A0A0A0NMX6"/>
<evidence type="ECO:0008006" key="4">
    <source>
        <dbReference type="Google" id="ProtNLM"/>
    </source>
</evidence>
<gene>
    <name evidence="2" type="ORF">D3C57_107850</name>
</gene>
<dbReference type="KEGG" id="src:M271_35755"/>
<accession>A0A0A0NMX6</accession>
<dbReference type="RefSeq" id="WP_020872037.1">
    <property type="nucleotide sequence ID" value="NC_022785.1"/>
</dbReference>